<reference evidence="5 6" key="1">
    <citation type="submission" date="2018-05" db="EMBL/GenBank/DDBJ databases">
        <authorList>
            <person name="Datahose"/>
        </authorList>
    </citation>
    <scope>NUCLEOTIDE SEQUENCE</scope>
</reference>
<dbReference type="RefSeq" id="XP_026020382.1">
    <property type="nucleotide sequence ID" value="XM_026164597.1"/>
</dbReference>
<feature type="domain" description="Ig-like" evidence="4">
    <location>
        <begin position="236"/>
        <end position="357"/>
    </location>
</feature>
<keyword evidence="3" id="KW-0812">Transmembrane</keyword>
<evidence type="ECO:0000256" key="3">
    <source>
        <dbReference type="SAM" id="Phobius"/>
    </source>
</evidence>
<feature type="domain" description="Ig-like" evidence="4">
    <location>
        <begin position="677"/>
        <end position="753"/>
    </location>
</feature>
<dbReference type="GO" id="GO:0005178">
    <property type="term" value="F:integrin binding"/>
    <property type="evidence" value="ECO:0007669"/>
    <property type="project" value="InterPro"/>
</dbReference>
<dbReference type="Pfam" id="PF13895">
    <property type="entry name" value="Ig_2"/>
    <property type="match status" value="1"/>
</dbReference>
<dbReference type="AlphaFoldDB" id="A0A3P8QFL1"/>
<organism evidence="5 6">
    <name type="scientific">Astatotilapia calliptera</name>
    <name type="common">Eastern happy</name>
    <name type="synonym">Chromis callipterus</name>
    <dbReference type="NCBI Taxonomy" id="8154"/>
    <lineage>
        <taxon>Eukaryota</taxon>
        <taxon>Metazoa</taxon>
        <taxon>Chordata</taxon>
        <taxon>Craniata</taxon>
        <taxon>Vertebrata</taxon>
        <taxon>Euteleostomi</taxon>
        <taxon>Actinopterygii</taxon>
        <taxon>Neopterygii</taxon>
        <taxon>Teleostei</taxon>
        <taxon>Neoteleostei</taxon>
        <taxon>Acanthomorphata</taxon>
        <taxon>Ovalentaria</taxon>
        <taxon>Cichlomorphae</taxon>
        <taxon>Cichliformes</taxon>
        <taxon>Cichlidae</taxon>
        <taxon>African cichlids</taxon>
        <taxon>Pseudocrenilabrinae</taxon>
        <taxon>Haplochromini</taxon>
        <taxon>Astatotilapia</taxon>
    </lineage>
</organism>
<dbReference type="GO" id="GO:0007155">
    <property type="term" value="P:cell adhesion"/>
    <property type="evidence" value="ECO:0007669"/>
    <property type="project" value="InterPro"/>
</dbReference>
<dbReference type="GeneTree" id="ENSGT00940000159005"/>
<dbReference type="SMART" id="SM00409">
    <property type="entry name" value="IG"/>
    <property type="match status" value="8"/>
</dbReference>
<proteinExistence type="predicted"/>
<dbReference type="SUPFAM" id="SSF48726">
    <property type="entry name" value="Immunoglobulin"/>
    <property type="match status" value="8"/>
</dbReference>
<dbReference type="PROSITE" id="PS50835">
    <property type="entry name" value="IG_LIKE"/>
    <property type="match status" value="7"/>
</dbReference>
<evidence type="ECO:0000256" key="1">
    <source>
        <dbReference type="ARBA" id="ARBA00023157"/>
    </source>
</evidence>
<dbReference type="Proteomes" id="UP000265100">
    <property type="component" value="Chromosome 4"/>
</dbReference>
<dbReference type="GeneID" id="113020542"/>
<feature type="transmembrane region" description="Helical" evidence="3">
    <location>
        <begin position="955"/>
        <end position="981"/>
    </location>
</feature>
<keyword evidence="2" id="KW-0393">Immunoglobulin domain</keyword>
<dbReference type="Pfam" id="PF07679">
    <property type="entry name" value="I-set"/>
    <property type="match status" value="1"/>
</dbReference>
<dbReference type="InterPro" id="IPR003598">
    <property type="entry name" value="Ig_sub2"/>
</dbReference>
<evidence type="ECO:0000313" key="5">
    <source>
        <dbReference type="Ensembl" id="ENSACLP00000027877.2"/>
    </source>
</evidence>
<dbReference type="Bgee" id="ENSACLG00000018881">
    <property type="expression patterns" value="Expressed in muscle tissue and 5 other cell types or tissues"/>
</dbReference>
<reference evidence="6" key="2">
    <citation type="submission" date="2023-03" db="EMBL/GenBank/DDBJ databases">
        <authorList>
            <consortium name="Wellcome Sanger Institute Data Sharing"/>
        </authorList>
    </citation>
    <scope>NUCLEOTIDE SEQUENCE [LARGE SCALE GENOMIC DNA]</scope>
</reference>
<name>A0A3P8QFL1_ASTCA</name>
<reference evidence="5" key="4">
    <citation type="submission" date="2025-09" db="UniProtKB">
        <authorList>
            <consortium name="Ensembl"/>
        </authorList>
    </citation>
    <scope>IDENTIFICATION</scope>
</reference>
<evidence type="ECO:0000256" key="2">
    <source>
        <dbReference type="ARBA" id="ARBA00023319"/>
    </source>
</evidence>
<dbReference type="FunFam" id="2.60.40.10:FF:000032">
    <property type="entry name" value="palladin isoform X1"/>
    <property type="match status" value="1"/>
</dbReference>
<dbReference type="Gene3D" id="2.60.40.10">
    <property type="entry name" value="Immunoglobulins"/>
    <property type="match status" value="9"/>
</dbReference>
<dbReference type="InterPro" id="IPR013098">
    <property type="entry name" value="Ig_I-set"/>
</dbReference>
<dbReference type="InterPro" id="IPR013783">
    <property type="entry name" value="Ig-like_fold"/>
</dbReference>
<dbReference type="Ensembl" id="ENSACLT00000028526.2">
    <property type="protein sequence ID" value="ENSACLP00000027877.2"/>
    <property type="gene ID" value="ENSACLG00000018881.2"/>
</dbReference>
<keyword evidence="1" id="KW-1015">Disulfide bond</keyword>
<feature type="domain" description="Ig-like" evidence="4">
    <location>
        <begin position="120"/>
        <end position="231"/>
    </location>
</feature>
<keyword evidence="6" id="KW-1185">Reference proteome</keyword>
<dbReference type="SMART" id="SM00408">
    <property type="entry name" value="IGc2"/>
    <property type="match status" value="6"/>
</dbReference>
<dbReference type="PANTHER" id="PTHR13771:SF9">
    <property type="entry name" value="INTERCELLULAR ADHESION MOLECULE 5"/>
    <property type="match status" value="1"/>
</dbReference>
<dbReference type="InterPro" id="IPR036179">
    <property type="entry name" value="Ig-like_dom_sf"/>
</dbReference>
<dbReference type="InterPro" id="IPR003599">
    <property type="entry name" value="Ig_sub"/>
</dbReference>
<feature type="domain" description="Ig-like" evidence="4">
    <location>
        <begin position="874"/>
        <end position="950"/>
    </location>
</feature>
<feature type="domain" description="Ig-like" evidence="4">
    <location>
        <begin position="387"/>
        <end position="470"/>
    </location>
</feature>
<reference evidence="5" key="3">
    <citation type="submission" date="2025-08" db="UniProtKB">
        <authorList>
            <consortium name="Ensembl"/>
        </authorList>
    </citation>
    <scope>IDENTIFICATION</scope>
</reference>
<sequence>MTEGSLLSKATQMSQSRLFVQLSVGLLLIAAGVGASCPIELSPSSVVVRYGDPVSVNCTATVSHDGMGWEASVGGIGITEVNHLPWNVESLTEWGISAFCFINANEQCQKNLNIVVYTFPEKIQINSTADSNGMMVEGEEYNITCEIPKIAPVQNLTVKWYNGDRIIESDVLEIIEPNNLKNTKQPVKLLSTFPFTPTRNDSGARFRCEAQMDLSPVGPHLNVSSQELTITVVFGPDVQCSNIIELMENESLEENCNIAGNPTPSVKWLKDGQPFNSTTPMRRENAGMYTLEANGSLSVQKNIQVHVLYGPELNCPSIYMAEEHTPHNLTCTVEGFPEPVMVWYRDDEVVELPKTLTRLDAGHYLITASNDQSNVNATVEIIVHYQPSEIFELQDLEVHIGSTVELKCSSSGNPRPTYTWNYYQTDNVMEENEDGVSRLEIHSATAYNMGTYTCHAWNNKGRISRTIKVTVIGAEQECPLEITPNPMVLEYRSRVQGATCSSTSAISTNVKRMYWEGVESDNMTWFTNTNEDWGMTPVCTATFQGIGKCQKSLNFTLYKKPDSVSIYHVRRLSSVEEGKEFQLRCDIVSIAPAQNVTVLWYKNQDILKETGCQLENNKTCKLSDVRSPVNVSATINVNLQRKDDEVVFRCEARLNLRLNPLPTTTSSTLKITVLYKPKINTTKLPKEIPVFRGYSEELVCEAEGYPIPKIQWHYNPESHVNVSKGKLTVSEPGIYNCTASNDVGSASHVVEVILKEKPISVSINHVDNVTSMEEGKEFQLRCDIVNIAPGKKPTVLWYKNQDILKETDCQLENNKTCKFSDVRSPVNVSTTINVNLQRNDSGAEFRCEALLETGANTPQNTTSSTLKITVLYKPKINTTKLPKEIPVFRGYPEELVCEADGNPTPKIKWGYNPESHVNVSKGNLTVYGPGIYNCTASNDVGSASYEVKVILKEDYLPLIAGFVAVTVVAISTIFIFIYSIYYKNTKMRRYSLKNPKFSMHNGNVAHSNGDLQFPMTRLSKQYICI</sequence>
<feature type="domain" description="Ig-like" evidence="4">
    <location>
        <begin position="561"/>
        <end position="672"/>
    </location>
</feature>
<keyword evidence="3" id="KW-0472">Membrane</keyword>
<protein>
    <recommendedName>
        <fullName evidence="4">Ig-like domain-containing protein</fullName>
    </recommendedName>
</protein>
<dbReference type="PANTHER" id="PTHR13771">
    <property type="entry name" value="INTERCELLULAR ADHESION MOLECULE"/>
    <property type="match status" value="1"/>
</dbReference>
<feature type="domain" description="Ig-like" evidence="4">
    <location>
        <begin position="758"/>
        <end position="863"/>
    </location>
</feature>
<dbReference type="Pfam" id="PF13927">
    <property type="entry name" value="Ig_3"/>
    <property type="match status" value="1"/>
</dbReference>
<evidence type="ECO:0000259" key="4">
    <source>
        <dbReference type="PROSITE" id="PS50835"/>
    </source>
</evidence>
<accession>A0A3P8QFL1</accession>
<evidence type="ECO:0000313" key="6">
    <source>
        <dbReference type="Proteomes" id="UP000265100"/>
    </source>
</evidence>
<dbReference type="InterPro" id="IPR047012">
    <property type="entry name" value="ICAM_VCAM"/>
</dbReference>
<keyword evidence="3" id="KW-1133">Transmembrane helix</keyword>
<dbReference type="InterPro" id="IPR007110">
    <property type="entry name" value="Ig-like_dom"/>
</dbReference>